<dbReference type="Pfam" id="PF11838">
    <property type="entry name" value="ERAP1_C"/>
    <property type="match status" value="1"/>
</dbReference>
<evidence type="ECO:0000256" key="6">
    <source>
        <dbReference type="ARBA" id="ARBA00022438"/>
    </source>
</evidence>
<feature type="binding site" evidence="23">
    <location>
        <position position="337"/>
    </location>
    <ligand>
        <name>Zn(2+)</name>
        <dbReference type="ChEBI" id="CHEBI:29105"/>
        <note>catalytic</note>
    </ligand>
</feature>
<evidence type="ECO:0000256" key="16">
    <source>
        <dbReference type="ARBA" id="ARBA00022989"/>
    </source>
</evidence>
<dbReference type="Gene3D" id="1.10.390.10">
    <property type="entry name" value="Neutral Protease Domain 2"/>
    <property type="match status" value="1"/>
</dbReference>
<keyword evidence="10" id="KW-0812">Transmembrane</keyword>
<dbReference type="PANTHER" id="PTHR11533">
    <property type="entry name" value="PROTEASE M1 ZINC METALLOPROTEASE"/>
    <property type="match status" value="1"/>
</dbReference>
<comment type="catalytic activity">
    <reaction evidence="1">
        <text>Release of N-terminal glutamate (and to a lesser extent aspartate) from a peptide.</text>
        <dbReference type="EC" id="3.4.11.7"/>
    </reaction>
</comment>
<dbReference type="InterPro" id="IPR050344">
    <property type="entry name" value="Peptidase_M1_aminopeptidases"/>
</dbReference>
<dbReference type="SUPFAM" id="SSF55486">
    <property type="entry name" value="Metalloproteases ('zincins'), catalytic domain"/>
    <property type="match status" value="1"/>
</dbReference>
<reference evidence="30" key="1">
    <citation type="submission" date="2014-11" db="EMBL/GenBank/DDBJ databases">
        <authorList>
            <person name="Geib S."/>
        </authorList>
    </citation>
    <scope>NUCLEOTIDE SEQUENCE</scope>
</reference>
<comment type="cofactor">
    <cofactor evidence="23 25">
        <name>Zn(2+)</name>
        <dbReference type="ChEBI" id="CHEBI:29105"/>
    </cofactor>
    <text evidence="23 25">Binds 1 zinc ion per subunit.</text>
</comment>
<dbReference type="Gene3D" id="2.60.40.1730">
    <property type="entry name" value="tricorn interacting facor f3 domain"/>
    <property type="match status" value="1"/>
</dbReference>
<evidence type="ECO:0000256" key="25">
    <source>
        <dbReference type="RuleBase" id="RU364040"/>
    </source>
</evidence>
<evidence type="ECO:0000256" key="10">
    <source>
        <dbReference type="ARBA" id="ARBA00022692"/>
    </source>
</evidence>
<dbReference type="GO" id="GO:0004230">
    <property type="term" value="F:glutamyl aminopeptidase activity"/>
    <property type="evidence" value="ECO:0007669"/>
    <property type="project" value="UniProtKB-EC"/>
</dbReference>
<dbReference type="FunFam" id="1.10.390.10:FF:000016">
    <property type="entry name" value="Glutamyl aminopeptidase"/>
    <property type="match status" value="1"/>
</dbReference>
<proteinExistence type="inferred from homology"/>
<dbReference type="GO" id="GO:0005737">
    <property type="term" value="C:cytoplasm"/>
    <property type="evidence" value="ECO:0007669"/>
    <property type="project" value="TreeGrafter"/>
</dbReference>
<keyword evidence="13 23" id="KW-0862">Zinc</keyword>
<dbReference type="InterPro" id="IPR045357">
    <property type="entry name" value="Aminopeptidase_N-like_N"/>
</dbReference>
<evidence type="ECO:0000256" key="20">
    <source>
        <dbReference type="ARBA" id="ARBA00023180"/>
    </source>
</evidence>
<dbReference type="InterPro" id="IPR024571">
    <property type="entry name" value="ERAP1-like_C_dom"/>
</dbReference>
<dbReference type="Gene3D" id="2.60.40.1910">
    <property type="match status" value="1"/>
</dbReference>
<dbReference type="CDD" id="cd09601">
    <property type="entry name" value="M1_APN-Q_like"/>
    <property type="match status" value="1"/>
</dbReference>
<keyword evidence="16" id="KW-1133">Transmembrane helix</keyword>
<comment type="subcellular location">
    <subcellularLocation>
        <location evidence="3">Cell membrane</location>
        <topology evidence="3">Lipid-anchor</topology>
        <topology evidence="3">GPI-anchor</topology>
    </subcellularLocation>
    <subcellularLocation>
        <location evidence="2">Cell membrane</location>
        <topology evidence="2">Single-pass type II membrane protein</topology>
    </subcellularLocation>
</comment>
<evidence type="ECO:0000256" key="23">
    <source>
        <dbReference type="PIRSR" id="PIRSR634016-3"/>
    </source>
</evidence>
<organism evidence="30">
    <name type="scientific">Zeugodacus cucurbitae</name>
    <name type="common">Melon fruit fly</name>
    <name type="synonym">Bactrocera cucurbitae</name>
    <dbReference type="NCBI Taxonomy" id="28588"/>
    <lineage>
        <taxon>Eukaryota</taxon>
        <taxon>Metazoa</taxon>
        <taxon>Ecdysozoa</taxon>
        <taxon>Arthropoda</taxon>
        <taxon>Hexapoda</taxon>
        <taxon>Insecta</taxon>
        <taxon>Pterygota</taxon>
        <taxon>Neoptera</taxon>
        <taxon>Endopterygota</taxon>
        <taxon>Diptera</taxon>
        <taxon>Brachycera</taxon>
        <taxon>Muscomorpha</taxon>
        <taxon>Tephritoidea</taxon>
        <taxon>Tephritidae</taxon>
        <taxon>Zeugodacus</taxon>
        <taxon>Zeugodacus</taxon>
    </lineage>
</organism>
<keyword evidence="11 23" id="KW-0479">Metal-binding</keyword>
<evidence type="ECO:0000256" key="13">
    <source>
        <dbReference type="ARBA" id="ARBA00022833"/>
    </source>
</evidence>
<dbReference type="GO" id="GO:0070006">
    <property type="term" value="F:metalloaminopeptidase activity"/>
    <property type="evidence" value="ECO:0007669"/>
    <property type="project" value="TreeGrafter"/>
</dbReference>
<dbReference type="PRINTS" id="PR00756">
    <property type="entry name" value="ALADIPTASE"/>
</dbReference>
<dbReference type="GO" id="GO:0043171">
    <property type="term" value="P:peptide catabolic process"/>
    <property type="evidence" value="ECO:0007669"/>
    <property type="project" value="TreeGrafter"/>
</dbReference>
<evidence type="ECO:0000256" key="9">
    <source>
        <dbReference type="ARBA" id="ARBA00022670"/>
    </source>
</evidence>
<keyword evidence="21" id="KW-0449">Lipoprotein</keyword>
<dbReference type="GO" id="GO:0098552">
    <property type="term" value="C:side of membrane"/>
    <property type="evidence" value="ECO:0007669"/>
    <property type="project" value="UniProtKB-KW"/>
</dbReference>
<keyword evidence="14" id="KW-0106">Calcium</keyword>
<evidence type="ECO:0000256" key="3">
    <source>
        <dbReference type="ARBA" id="ARBA00004609"/>
    </source>
</evidence>
<keyword evidence="6 25" id="KW-0031">Aminopeptidase</keyword>
<evidence type="ECO:0000259" key="29">
    <source>
        <dbReference type="Pfam" id="PF17900"/>
    </source>
</evidence>
<comment type="subunit">
    <text evidence="5">Homodimer; disulfide-linked.</text>
</comment>
<gene>
    <name evidence="30" type="primary">ENPEP</name>
    <name evidence="30" type="ORF">g.43992</name>
</gene>
<feature type="site" description="Transition state stabilizer" evidence="24">
    <location>
        <position position="423"/>
    </location>
</feature>
<dbReference type="Gene3D" id="1.25.50.20">
    <property type="match status" value="1"/>
</dbReference>
<evidence type="ECO:0000256" key="24">
    <source>
        <dbReference type="PIRSR" id="PIRSR634016-4"/>
    </source>
</evidence>
<dbReference type="InterPro" id="IPR014782">
    <property type="entry name" value="Peptidase_M1_dom"/>
</dbReference>
<evidence type="ECO:0000259" key="28">
    <source>
        <dbReference type="Pfam" id="PF11838"/>
    </source>
</evidence>
<keyword evidence="19" id="KW-1015">Disulfide bond</keyword>
<evidence type="ECO:0000256" key="11">
    <source>
        <dbReference type="ARBA" id="ARBA00022723"/>
    </source>
</evidence>
<keyword evidence="7" id="KW-1003">Cell membrane</keyword>
<evidence type="ECO:0000256" key="15">
    <source>
        <dbReference type="ARBA" id="ARBA00022968"/>
    </source>
</evidence>
<keyword evidence="9 25" id="KW-0645">Protease</keyword>
<evidence type="ECO:0000256" key="21">
    <source>
        <dbReference type="ARBA" id="ARBA00023288"/>
    </source>
</evidence>
<keyword evidence="18" id="KW-0472">Membrane</keyword>
<evidence type="ECO:0000256" key="19">
    <source>
        <dbReference type="ARBA" id="ARBA00023157"/>
    </source>
</evidence>
<feature type="signal peptide" evidence="26">
    <location>
        <begin position="1"/>
        <end position="23"/>
    </location>
</feature>
<dbReference type="SUPFAM" id="SSF63737">
    <property type="entry name" value="Leukotriene A4 hydrolase N-terminal domain"/>
    <property type="match status" value="1"/>
</dbReference>
<dbReference type="GO" id="GO:0006508">
    <property type="term" value="P:proteolysis"/>
    <property type="evidence" value="ECO:0007669"/>
    <property type="project" value="UniProtKB-KW"/>
</dbReference>
<evidence type="ECO:0000256" key="4">
    <source>
        <dbReference type="ARBA" id="ARBA00010136"/>
    </source>
</evidence>
<dbReference type="FunFam" id="1.25.50.20:FF:000001">
    <property type="entry name" value="Aminopeptidase"/>
    <property type="match status" value="1"/>
</dbReference>
<feature type="binding site" evidence="23">
    <location>
        <position position="341"/>
    </location>
    <ligand>
        <name>Zn(2+)</name>
        <dbReference type="ChEBI" id="CHEBI:29105"/>
        <note>catalytic</note>
    </ligand>
</feature>
<evidence type="ECO:0000256" key="17">
    <source>
        <dbReference type="ARBA" id="ARBA00023049"/>
    </source>
</evidence>
<dbReference type="FunFam" id="2.60.40.1730:FF:000001">
    <property type="entry name" value="Leucyl-cystinyl aminopeptidase"/>
    <property type="match status" value="1"/>
</dbReference>
<keyword evidence="8" id="KW-0336">GPI-anchor</keyword>
<evidence type="ECO:0000256" key="14">
    <source>
        <dbReference type="ARBA" id="ARBA00022837"/>
    </source>
</evidence>
<evidence type="ECO:0000256" key="12">
    <source>
        <dbReference type="ARBA" id="ARBA00022801"/>
    </source>
</evidence>
<dbReference type="InterPro" id="IPR001930">
    <property type="entry name" value="Peptidase_M1"/>
</dbReference>
<keyword evidence="15" id="KW-0735">Signal-anchor</keyword>
<dbReference type="FunFam" id="2.60.40.1910:FF:000003">
    <property type="entry name" value="Aminopeptidase"/>
    <property type="match status" value="1"/>
</dbReference>
<keyword evidence="26" id="KW-0732">Signal</keyword>
<dbReference type="InterPro" id="IPR034016">
    <property type="entry name" value="M1_APN-typ"/>
</dbReference>
<feature type="domain" description="ERAP1-like C-terminal" evidence="28">
    <location>
        <begin position="565"/>
        <end position="883"/>
    </location>
</feature>
<evidence type="ECO:0000256" key="1">
    <source>
        <dbReference type="ARBA" id="ARBA00001703"/>
    </source>
</evidence>
<evidence type="ECO:0000256" key="5">
    <source>
        <dbReference type="ARBA" id="ARBA00011748"/>
    </source>
</evidence>
<evidence type="ECO:0000313" key="30">
    <source>
        <dbReference type="EMBL" id="JAC99349.1"/>
    </source>
</evidence>
<feature type="active site" description="Proton acceptor" evidence="22">
    <location>
        <position position="338"/>
    </location>
</feature>
<evidence type="ECO:0000256" key="7">
    <source>
        <dbReference type="ARBA" id="ARBA00022475"/>
    </source>
</evidence>
<dbReference type="EC" id="3.4.11.-" evidence="25"/>
<feature type="domain" description="Aminopeptidase N-like N-terminal" evidence="29">
    <location>
        <begin position="40"/>
        <end position="225"/>
    </location>
</feature>
<feature type="binding site" evidence="23">
    <location>
        <position position="360"/>
    </location>
    <ligand>
        <name>Zn(2+)</name>
        <dbReference type="ChEBI" id="CHEBI:29105"/>
        <note>catalytic</note>
    </ligand>
</feature>
<dbReference type="InterPro" id="IPR042097">
    <property type="entry name" value="Aminopeptidase_N-like_N_sf"/>
</dbReference>
<protein>
    <recommendedName>
        <fullName evidence="25">Aminopeptidase</fullName>
        <ecNumber evidence="25">3.4.11.-</ecNumber>
    </recommendedName>
</protein>
<evidence type="ECO:0000256" key="26">
    <source>
        <dbReference type="SAM" id="SignalP"/>
    </source>
</evidence>
<dbReference type="AlphaFoldDB" id="A0A0A1WLH6"/>
<dbReference type="GO" id="GO:0042277">
    <property type="term" value="F:peptide binding"/>
    <property type="evidence" value="ECO:0007669"/>
    <property type="project" value="TreeGrafter"/>
</dbReference>
<comment type="similarity">
    <text evidence="4 25">Belongs to the peptidase M1 family.</text>
</comment>
<dbReference type="PANTHER" id="PTHR11533:SF276">
    <property type="entry name" value="GLUTAMYL AMINOPEPTIDASE"/>
    <property type="match status" value="1"/>
</dbReference>
<feature type="chain" id="PRO_5001982390" description="Aminopeptidase" evidence="26">
    <location>
        <begin position="24"/>
        <end position="905"/>
    </location>
</feature>
<keyword evidence="12 25" id="KW-0378">Hydrolase</keyword>
<dbReference type="GO" id="GO:0005886">
    <property type="term" value="C:plasma membrane"/>
    <property type="evidence" value="ECO:0007669"/>
    <property type="project" value="UniProtKB-SubCell"/>
</dbReference>
<keyword evidence="20" id="KW-0325">Glycoprotein</keyword>
<dbReference type="EMBL" id="GBXI01014942">
    <property type="protein sequence ID" value="JAC99349.1"/>
    <property type="molecule type" value="Transcribed_RNA"/>
</dbReference>
<name>A0A0A1WLH6_ZEUCU</name>
<accession>A0A0A1WLH6</accession>
<evidence type="ECO:0000256" key="18">
    <source>
        <dbReference type="ARBA" id="ARBA00023136"/>
    </source>
</evidence>
<dbReference type="GO" id="GO:0005615">
    <property type="term" value="C:extracellular space"/>
    <property type="evidence" value="ECO:0007669"/>
    <property type="project" value="TreeGrafter"/>
</dbReference>
<evidence type="ECO:0000259" key="27">
    <source>
        <dbReference type="Pfam" id="PF01433"/>
    </source>
</evidence>
<dbReference type="GO" id="GO:0008270">
    <property type="term" value="F:zinc ion binding"/>
    <property type="evidence" value="ECO:0007669"/>
    <property type="project" value="UniProtKB-UniRule"/>
</dbReference>
<evidence type="ECO:0000256" key="2">
    <source>
        <dbReference type="ARBA" id="ARBA00004401"/>
    </source>
</evidence>
<feature type="domain" description="Peptidase M1 membrane alanine aminopeptidase" evidence="27">
    <location>
        <begin position="265"/>
        <end position="483"/>
    </location>
</feature>
<evidence type="ECO:0000256" key="8">
    <source>
        <dbReference type="ARBA" id="ARBA00022622"/>
    </source>
</evidence>
<sequence length="905" mass="103881">MLFNISVKYFSLVLLGLSCAVQAVEEKEIINYRLPDSVNPINYDLYLHPDIETGNFTGQILIRVNSVTPITEIVLHSSQLVIDHVYLKNTKNPTVFVKNYSLDPVREFLVIELSEELPAGLNFDVGILFAGSMAGKIVGLYSSSYLKADTTKKRIATSKFEPTFARQAFPCFDEPAKKATFNITLVTPSEGGYHALSNMDILRESYQGKYTEVYFTQSVPMSTYLACFIISDFAHKSALIETNAIGQPFTLRVFATPEQLDKVDFALEVGKGVMEYYIQYFQIEYPLPKMDMVAIPDFVSNAMEHWGLVTYRQTALLFDEKQSSSANKQSVAQVIAHEFSHMWFGNLVTMQWWNDLWLNEGFARYMENKGINAVFPEWKMLEQFIVSRLHEVLTLDATLGSHPIVQTAESPAQITQLFDLITYGKGASIIRMLEDFIGAENFQKAVTNYLDRFKFKNAVTEDFLDEVQKLQTDIDVKSILQTWTVQMGFPVVTVEQVSATQYRLTQRRFFSNPNDYSLQIDDSPYNYTWSIPITLRVNDLPNVQHEWFLRDSDYVDINLDEPVKWIKFNCDQVGLYRVNYPDELWLNLAKELILDPLTFSNGDRAGLLNDAFSLADAKQLSYDIALDLTKYLVKEEDYIPWNVVATKLTALKRALMFTETYINYKTYARELITPIYEELGWEMGKDHLENRFRVTVLNAACALGLESCLQESAVRFRNWLANPTVRPHPDAREIVYYYGMFVAGDEDSWDVMWQLFLTEADASEKLKLMNGLAAVQVPWILNDFVRLAWSEENVRGQDYFNCLSSIARNEMGESIVWDFVREEWTALVERFGINERTLGNLIPSITARFDTQTKLEDMEQFFAKYPEAGAGTAARVRALETVKNNIQWLKNNEEVIAAWLEKNVS</sequence>
<keyword evidence="17 25" id="KW-0482">Metalloprotease</keyword>
<evidence type="ECO:0000256" key="22">
    <source>
        <dbReference type="PIRSR" id="PIRSR634016-1"/>
    </source>
</evidence>
<reference evidence="30" key="2">
    <citation type="journal article" date="2015" name="Gigascience">
        <title>Reconstructing a comprehensive transcriptome assembly of a white-pupal translocated strain of the pest fruit fly Bactrocera cucurbitae.</title>
        <authorList>
            <person name="Sim S.B."/>
            <person name="Calla B."/>
            <person name="Hall B."/>
            <person name="DeRego T."/>
            <person name="Geib S.M."/>
        </authorList>
    </citation>
    <scope>NUCLEOTIDE SEQUENCE</scope>
</reference>
<dbReference type="Pfam" id="PF17900">
    <property type="entry name" value="Peptidase_M1_N"/>
    <property type="match status" value="1"/>
</dbReference>
<dbReference type="InterPro" id="IPR027268">
    <property type="entry name" value="Peptidase_M4/M1_CTD_sf"/>
</dbReference>
<dbReference type="Pfam" id="PF01433">
    <property type="entry name" value="Peptidase_M1"/>
    <property type="match status" value="1"/>
</dbReference>